<dbReference type="PIRSF" id="PIRSF000915">
    <property type="entry name" value="PGP-type_phosphatase"/>
    <property type="match status" value="1"/>
</dbReference>
<accession>A0ABT4CUR5</accession>
<keyword evidence="1" id="KW-0479">Metal-binding</keyword>
<proteinExistence type="inferred from homology"/>
<dbReference type="SFLD" id="SFLDS00003">
    <property type="entry name" value="Haloacid_Dehalogenase"/>
    <property type="match status" value="1"/>
</dbReference>
<name>A0ABT4CUR5_9CLOT</name>
<gene>
    <name evidence="2" type="ORF">OXH55_19765</name>
</gene>
<keyword evidence="3" id="KW-1185">Reference proteome</keyword>
<dbReference type="EC" id="3.1.3.-" evidence="1"/>
<dbReference type="SFLD" id="SFLDG01139">
    <property type="entry name" value="C2.A:_Pyridoxal_Phosphate_Phos"/>
    <property type="match status" value="1"/>
</dbReference>
<dbReference type="SUPFAM" id="SSF56784">
    <property type="entry name" value="HAD-like"/>
    <property type="match status" value="1"/>
</dbReference>
<dbReference type="InterPro" id="IPR023214">
    <property type="entry name" value="HAD_sf"/>
</dbReference>
<keyword evidence="2" id="KW-0378">Hydrolase</keyword>
<organism evidence="2 3">
    <name type="scientific">Clostridium ganghwense</name>
    <dbReference type="NCBI Taxonomy" id="312089"/>
    <lineage>
        <taxon>Bacteria</taxon>
        <taxon>Bacillati</taxon>
        <taxon>Bacillota</taxon>
        <taxon>Clostridia</taxon>
        <taxon>Eubacteriales</taxon>
        <taxon>Clostridiaceae</taxon>
        <taxon>Clostridium</taxon>
    </lineage>
</organism>
<comment type="cofactor">
    <cofactor evidence="1">
        <name>Mg(2+)</name>
        <dbReference type="ChEBI" id="CHEBI:18420"/>
    </cofactor>
</comment>
<dbReference type="PANTHER" id="PTHR19288">
    <property type="entry name" value="4-NITROPHENYLPHOSPHATASE-RELATED"/>
    <property type="match status" value="1"/>
</dbReference>
<keyword evidence="1" id="KW-0460">Magnesium</keyword>
<dbReference type="Pfam" id="PF13242">
    <property type="entry name" value="Hydrolase_like"/>
    <property type="match status" value="1"/>
</dbReference>
<dbReference type="GO" id="GO:0016787">
    <property type="term" value="F:hydrolase activity"/>
    <property type="evidence" value="ECO:0007669"/>
    <property type="project" value="UniProtKB-KW"/>
</dbReference>
<evidence type="ECO:0000256" key="1">
    <source>
        <dbReference type="PIRNR" id="PIRNR000915"/>
    </source>
</evidence>
<comment type="caution">
    <text evidence="2">The sequence shown here is derived from an EMBL/GenBank/DDBJ whole genome shotgun (WGS) entry which is preliminary data.</text>
</comment>
<dbReference type="PANTHER" id="PTHR19288:SF46">
    <property type="entry name" value="HALOACID DEHALOGENASE-LIKE HYDROLASE DOMAIN-CONTAINING PROTEIN 2"/>
    <property type="match status" value="1"/>
</dbReference>
<dbReference type="Pfam" id="PF13344">
    <property type="entry name" value="Hydrolase_6"/>
    <property type="match status" value="1"/>
</dbReference>
<reference evidence="2" key="1">
    <citation type="submission" date="2022-12" db="EMBL/GenBank/DDBJ databases">
        <authorList>
            <person name="Wang J."/>
        </authorList>
    </citation>
    <scope>NUCLEOTIDE SEQUENCE</scope>
    <source>
        <strain evidence="2">HY-42-06</strain>
    </source>
</reference>
<dbReference type="RefSeq" id="WP_268051882.1">
    <property type="nucleotide sequence ID" value="NZ_JAPQES010000021.1"/>
</dbReference>
<dbReference type="EMBL" id="JAPQES010000021">
    <property type="protein sequence ID" value="MCY6372818.1"/>
    <property type="molecule type" value="Genomic_DNA"/>
</dbReference>
<dbReference type="Proteomes" id="UP001079657">
    <property type="component" value="Unassembled WGS sequence"/>
</dbReference>
<evidence type="ECO:0000313" key="3">
    <source>
        <dbReference type="Proteomes" id="UP001079657"/>
    </source>
</evidence>
<dbReference type="Gene3D" id="3.40.50.1000">
    <property type="entry name" value="HAD superfamily/HAD-like"/>
    <property type="match status" value="2"/>
</dbReference>
<comment type="similarity">
    <text evidence="1">Belongs to the HAD-like hydrolase superfamily. NagD family.</text>
</comment>
<protein>
    <recommendedName>
        <fullName evidence="1">Acid sugar phosphatase</fullName>
        <ecNumber evidence="1">3.1.3.-</ecNumber>
    </recommendedName>
</protein>
<dbReference type="InterPro" id="IPR006357">
    <property type="entry name" value="HAD-SF_hydro_IIA"/>
</dbReference>
<evidence type="ECO:0000313" key="2">
    <source>
        <dbReference type="EMBL" id="MCY6372818.1"/>
    </source>
</evidence>
<dbReference type="NCBIfam" id="TIGR01460">
    <property type="entry name" value="HAD-SF-IIA"/>
    <property type="match status" value="1"/>
</dbReference>
<comment type="function">
    <text evidence="1">Catalyzes the dephosphorylation of 2-6 carbon acid sugars in vitro.</text>
</comment>
<sequence>MKELKYLIDLDGTIYRGAEPIEYAKEFINYLKKNNRKFLIVTNCPFNDPKGVVNKLANMDIEVSEKNVLTSGQATAAYMYKNKVAKTVFVIGSEALKNEFVIRGFQLVDENPDAVVVGYDKYFDYKKMTKAVQAIMNGAKFICTNEDNIIPDGDKIVPHTGAIAKSIECATNKKPLMIGKPEKYIVDEALDILGSDKNECCIIGDRLDTDILTGVNHGLYCYLVLTGVTCKEQLYSSEIKPTRVFKNLREIMVCDKGK</sequence>
<dbReference type="InterPro" id="IPR036412">
    <property type="entry name" value="HAD-like_sf"/>
</dbReference>